<comment type="subcellular location">
    <subcellularLocation>
        <location evidence="1">Membrane</location>
        <topology evidence="1">Multi-pass membrane protein</topology>
    </subcellularLocation>
</comment>
<dbReference type="Pfam" id="PF00520">
    <property type="entry name" value="Ion_trans"/>
    <property type="match status" value="1"/>
</dbReference>
<dbReference type="PANTHER" id="PTHR10582">
    <property type="entry name" value="TRANSIENT RECEPTOR POTENTIAL ION CHANNEL PROTEIN"/>
    <property type="match status" value="1"/>
</dbReference>
<accession>A0A9N9N5E9</accession>
<dbReference type="GO" id="GO:0005216">
    <property type="term" value="F:monoatomic ion channel activity"/>
    <property type="evidence" value="ECO:0007669"/>
    <property type="project" value="InterPro"/>
</dbReference>
<dbReference type="EMBL" id="CAJVPQ010007924">
    <property type="protein sequence ID" value="CAG8701905.1"/>
    <property type="molecule type" value="Genomic_DNA"/>
</dbReference>
<feature type="transmembrane region" description="Helical" evidence="6">
    <location>
        <begin position="840"/>
        <end position="862"/>
    </location>
</feature>
<dbReference type="GO" id="GO:0005886">
    <property type="term" value="C:plasma membrane"/>
    <property type="evidence" value="ECO:0007669"/>
    <property type="project" value="TreeGrafter"/>
</dbReference>
<dbReference type="OrthoDB" id="2352140at2759"/>
<feature type="transmembrane region" description="Helical" evidence="6">
    <location>
        <begin position="802"/>
        <end position="820"/>
    </location>
</feature>
<dbReference type="Gene3D" id="1.10.287.70">
    <property type="match status" value="1"/>
</dbReference>
<organism evidence="8 9">
    <name type="scientific">Funneliformis caledonium</name>
    <dbReference type="NCBI Taxonomy" id="1117310"/>
    <lineage>
        <taxon>Eukaryota</taxon>
        <taxon>Fungi</taxon>
        <taxon>Fungi incertae sedis</taxon>
        <taxon>Mucoromycota</taxon>
        <taxon>Glomeromycotina</taxon>
        <taxon>Glomeromycetes</taxon>
        <taxon>Glomerales</taxon>
        <taxon>Glomeraceae</taxon>
        <taxon>Funneliformis</taxon>
    </lineage>
</organism>
<feature type="transmembrane region" description="Helical" evidence="6">
    <location>
        <begin position="708"/>
        <end position="731"/>
    </location>
</feature>
<feature type="transmembrane region" description="Helical" evidence="6">
    <location>
        <begin position="743"/>
        <end position="765"/>
    </location>
</feature>
<evidence type="ECO:0000256" key="4">
    <source>
        <dbReference type="ARBA" id="ARBA00022989"/>
    </source>
</evidence>
<gene>
    <name evidence="8" type="ORF">FCALED_LOCUS13521</name>
</gene>
<protein>
    <submittedName>
        <fullName evidence="8">4780_t:CDS:1</fullName>
    </submittedName>
</protein>
<feature type="transmembrane region" description="Helical" evidence="6">
    <location>
        <begin position="949"/>
        <end position="972"/>
    </location>
</feature>
<feature type="transmembrane region" description="Helical" evidence="6">
    <location>
        <begin position="912"/>
        <end position="929"/>
    </location>
</feature>
<dbReference type="InterPro" id="IPR024862">
    <property type="entry name" value="TRPV"/>
</dbReference>
<evidence type="ECO:0000256" key="5">
    <source>
        <dbReference type="ARBA" id="ARBA00023136"/>
    </source>
</evidence>
<dbReference type="PANTHER" id="PTHR10582:SF2">
    <property type="entry name" value="INACTIVE"/>
    <property type="match status" value="1"/>
</dbReference>
<name>A0A9N9N5E9_9GLOM</name>
<keyword evidence="3" id="KW-0677">Repeat</keyword>
<evidence type="ECO:0000313" key="8">
    <source>
        <dbReference type="EMBL" id="CAG8701905.1"/>
    </source>
</evidence>
<evidence type="ECO:0000256" key="6">
    <source>
        <dbReference type="SAM" id="Phobius"/>
    </source>
</evidence>
<evidence type="ECO:0000256" key="1">
    <source>
        <dbReference type="ARBA" id="ARBA00004141"/>
    </source>
</evidence>
<dbReference type="InterPro" id="IPR005821">
    <property type="entry name" value="Ion_trans_dom"/>
</dbReference>
<dbReference type="GO" id="GO:0098703">
    <property type="term" value="P:calcium ion import across plasma membrane"/>
    <property type="evidence" value="ECO:0007669"/>
    <property type="project" value="TreeGrafter"/>
</dbReference>
<dbReference type="AlphaFoldDB" id="A0A9N9N5E9"/>
<dbReference type="SUPFAM" id="SSF81324">
    <property type="entry name" value="Voltage-gated potassium channels"/>
    <property type="match status" value="1"/>
</dbReference>
<keyword evidence="2 6" id="KW-0812">Transmembrane</keyword>
<keyword evidence="9" id="KW-1185">Reference proteome</keyword>
<evidence type="ECO:0000256" key="3">
    <source>
        <dbReference type="ARBA" id="ARBA00022737"/>
    </source>
</evidence>
<sequence>MSNDINPDDAEIATIKSFVISTNMKHFVTSHEDHSLILWNVDFNDKIIERDVIDNNEAVLLHESKELLELSNDKLLIYFCDDNPYLRDLEASKFSPITKPLSDKKKSLLVEKKHLRFLPNDDLLLLSIPLLQEEHSRSQDEKIRIRDLLNGEHLLNWLLKEKRRFLFFLLKSLPLTPSVNVYSKASLKNSKKSSGSYRIPTIGHLGIEMINVSRIEKKNEQIFLALDGVILLLNTETMKIENHYIIPNIKKEQLNDPTNCGWMGTINEEGSLLAICSTYKEEIHTYVFSMNNGILISSRKDLYEKGQRIQFINFNNTDILMLHKRVEDKIKYTIMSPYELSYAVNDEHRIQKSIQYYMILYDQMKHDHNLFIYLNFNIFKDGIRELDKMSRCEGKNLIWEFQNSKLKVYKKDQMQSNEKNSFKFIRDIQFTHLQLLSNDDVALYCCGIYILGFDEKTNRIVPRYYYPNTNDFITSKTLPNPILKGLKLYLPLQSIVDLINELLSSRKYLVEMSDDIINRSINRKKCGRKKMAKLIACLDKIYEATEENTDPTKNYRFCDLITKYLPKLYLHIPTYYSMFIADTTLIPTPYINESYLSSKLKLVGYTYQAHTLQVYNRIESYFIQRILLISRAFVKYIQYISKKDKPRRRVARFVVPYLGFTKYPSDYNFWKELLRPSDNPFVTLADETIYDGWNAEALLNFKWNAYGWFYFYLFWGSFNLFMFSFGVGSTLSSSSISSETRHIILYTSITVGFFHLTHEIRQFIWKPSRYVKDIWNLFDLAAIIFPICTAFFWLTDHEKPSPALISISNLFLYFKFITFLRALDYFGSNLTIIVGVAKRILSFLLILLIIIIGFAHAFFIILTPNHDYDLNVPVKDDDPNNPWNLVTEYQSVTPNGDISPETTFIQRPDSKLNLFSTYSTSLMAMYLFLTGDYSSLGSWSYQENPFMTILLVMFSFLIVVYLMNLFIGLLNLEIEGNRTHFLFILQKAKIVAEIELFLLLPNQRRWRHWFPDMIFYQMPIGEVQQKIMDIDNNPVSYHSTKISDKLRGLAKMKEITEGPMSKAECEVLFSKFKDEIRILLNLDKNVDEVDEGNKSKNVVEKQNIVIEIDDN</sequence>
<keyword evidence="4 6" id="KW-1133">Transmembrane helix</keyword>
<feature type="transmembrane region" description="Helical" evidence="6">
    <location>
        <begin position="777"/>
        <end position="795"/>
    </location>
</feature>
<evidence type="ECO:0000256" key="2">
    <source>
        <dbReference type="ARBA" id="ARBA00022692"/>
    </source>
</evidence>
<comment type="caution">
    <text evidence="8">The sequence shown here is derived from an EMBL/GenBank/DDBJ whole genome shotgun (WGS) entry which is preliminary data.</text>
</comment>
<evidence type="ECO:0000313" key="9">
    <source>
        <dbReference type="Proteomes" id="UP000789570"/>
    </source>
</evidence>
<evidence type="ECO:0000259" key="7">
    <source>
        <dbReference type="Pfam" id="PF00520"/>
    </source>
</evidence>
<keyword evidence="5 6" id="KW-0472">Membrane</keyword>
<feature type="domain" description="Ion transport" evidence="7">
    <location>
        <begin position="730"/>
        <end position="971"/>
    </location>
</feature>
<proteinExistence type="predicted"/>
<dbReference type="Proteomes" id="UP000789570">
    <property type="component" value="Unassembled WGS sequence"/>
</dbReference>
<reference evidence="8" key="1">
    <citation type="submission" date="2021-06" db="EMBL/GenBank/DDBJ databases">
        <authorList>
            <person name="Kallberg Y."/>
            <person name="Tangrot J."/>
            <person name="Rosling A."/>
        </authorList>
    </citation>
    <scope>NUCLEOTIDE SEQUENCE</scope>
    <source>
        <strain evidence="8">UK204</strain>
    </source>
</reference>